<evidence type="ECO:0000259" key="1">
    <source>
        <dbReference type="Pfam" id="PF01609"/>
    </source>
</evidence>
<dbReference type="OrthoDB" id="110773at2157"/>
<dbReference type="Pfam" id="PF01609">
    <property type="entry name" value="DDE_Tnp_1"/>
    <property type="match status" value="1"/>
</dbReference>
<gene>
    <name evidence="2" type="ordered locus">Aboo_1378</name>
</gene>
<dbReference type="EMBL" id="CP001941">
    <property type="protein sequence ID" value="ADD09185.1"/>
    <property type="molecule type" value="Genomic_DNA"/>
</dbReference>
<evidence type="ECO:0000313" key="2">
    <source>
        <dbReference type="EMBL" id="ADD09185.1"/>
    </source>
</evidence>
<dbReference type="GO" id="GO:0003677">
    <property type="term" value="F:DNA binding"/>
    <property type="evidence" value="ECO:0007669"/>
    <property type="project" value="InterPro"/>
</dbReference>
<dbReference type="InterPro" id="IPR002559">
    <property type="entry name" value="Transposase_11"/>
</dbReference>
<reference evidence="2" key="1">
    <citation type="submission" date="2010-02" db="EMBL/GenBank/DDBJ databases">
        <title>Complete sequence of Aciduliprofundum boonei T469.</title>
        <authorList>
            <consortium name="US DOE Joint Genome Institute"/>
            <person name="Lucas S."/>
            <person name="Copeland A."/>
            <person name="Lapidus A."/>
            <person name="Cheng J.-F."/>
            <person name="Bruce D."/>
            <person name="Goodwin L."/>
            <person name="Pitluck S."/>
            <person name="Saunders E."/>
            <person name="Detter J.C."/>
            <person name="Han C."/>
            <person name="Tapia R."/>
            <person name="Land M."/>
            <person name="Hauser L."/>
            <person name="Kyrpides N."/>
            <person name="Mikhailova N."/>
            <person name="Flores G."/>
            <person name="Reysenbach A.-L."/>
            <person name="Woyke T."/>
        </authorList>
    </citation>
    <scope>NUCLEOTIDE SEQUENCE</scope>
    <source>
        <strain evidence="2">T469</strain>
    </source>
</reference>
<dbReference type="RefSeq" id="WP_008084114.1">
    <property type="nucleotide sequence ID" value="NC_013926.1"/>
</dbReference>
<dbReference type="STRING" id="439481.Aboo_1378"/>
<organism evidence="2 3">
    <name type="scientific">Aciduliprofundum boonei (strain DSM 19572 / T469)</name>
    <dbReference type="NCBI Taxonomy" id="439481"/>
    <lineage>
        <taxon>Archaea</taxon>
        <taxon>Methanobacteriati</taxon>
        <taxon>Thermoplasmatota</taxon>
        <taxon>DHVE2 group</taxon>
        <taxon>Candidatus Aciduliprofundum</taxon>
    </lineage>
</organism>
<dbReference type="GeneID" id="8828340"/>
<sequence length="282" mass="33185">MSRKFNLYKVVKIGLKALKRTKIPLYWSRFSRKDYTLHQHIMLIVLAQYAGSIERMLQIVREMRKIKRVMRLKKIPHKSTISRELRRIPELWIRIVLREIIRALGIPSKFAVDSTGIQISYRSYYYTQRIGEVGKIREGLKLHAAVDIDTKLITNAIVTKWHTNDSPYLIPLLEEERVKEVYADKGYDSLRNIRFVLNKGGTPYIAIRNKARRGLRRRLLEKSKSPDWKKKYSQEGGRAPFLNPQSVFHSFKRIVGDYIFSHSFSVASKLLLFKVLAYDLYV</sequence>
<dbReference type="AlphaFoldDB" id="B5ID46"/>
<name>B5ID46_ACIB4</name>
<dbReference type="eggNOG" id="arCOG02751">
    <property type="taxonomic scope" value="Archaea"/>
</dbReference>
<feature type="domain" description="Transposase IS4-like" evidence="1">
    <location>
        <begin position="108"/>
        <end position="229"/>
    </location>
</feature>
<dbReference type="HOGENOM" id="CLU_989010_0_0_2"/>
<accession>B5ID46</accession>
<evidence type="ECO:0000313" key="3">
    <source>
        <dbReference type="Proteomes" id="UP000001400"/>
    </source>
</evidence>
<dbReference type="GO" id="GO:0006313">
    <property type="term" value="P:DNA transposition"/>
    <property type="evidence" value="ECO:0007669"/>
    <property type="project" value="InterPro"/>
</dbReference>
<protein>
    <submittedName>
        <fullName evidence="2">Transposase IS4 family protein</fullName>
    </submittedName>
</protein>
<keyword evidence="3" id="KW-1185">Reference proteome</keyword>
<proteinExistence type="predicted"/>
<dbReference type="Proteomes" id="UP000001400">
    <property type="component" value="Chromosome"/>
</dbReference>
<dbReference type="KEGG" id="abi:Aboo_1378"/>
<dbReference type="GO" id="GO:0004803">
    <property type="term" value="F:transposase activity"/>
    <property type="evidence" value="ECO:0007669"/>
    <property type="project" value="InterPro"/>
</dbReference>